<dbReference type="InterPro" id="IPR007428">
    <property type="entry name" value="MlaA"/>
</dbReference>
<comment type="similarity">
    <text evidence="1">Belongs to the MlaA family.</text>
</comment>
<evidence type="ECO:0000313" key="4">
    <source>
        <dbReference type="EMBL" id="BBP42304.1"/>
    </source>
</evidence>
<protein>
    <submittedName>
        <fullName evidence="4">Phospholipid-binding lipoprotein MlaA</fullName>
    </submittedName>
</protein>
<keyword evidence="2 3" id="KW-0732">Signal</keyword>
<keyword evidence="5" id="KW-1185">Reference proteome</keyword>
<dbReference type="GO" id="GO:0120010">
    <property type="term" value="P:intermembrane phospholipid transfer"/>
    <property type="evidence" value="ECO:0007669"/>
    <property type="project" value="TreeGrafter"/>
</dbReference>
<dbReference type="KEGG" id="tzo:THMIRHAT_00500"/>
<sequence>MKFLQINLMIFSSLVSLPNFAAESKPMNSQDPFESYNRTIYDFNVGFNDLIGEPVAKAYINYVPDPAKTGLDNFFSNLKEPINMLNSFLQGKGEAGFTSLMRFSINTVFGLGGLLDIATPARLVHQKEDLGQTLYRWGVWNEASFVMIPFIGPYTTRELVGGLIDSGYDPTYPYVIKTDQTGRAAFFVGDKFISYTKVVNLTAEMKQQPDPYIFMRESYLQYRTNLIYDGKAPQPKLDDFNFE</sequence>
<name>A0A6F8PJR7_9GAMM</name>
<dbReference type="RefSeq" id="WP_173289602.1">
    <property type="nucleotide sequence ID" value="NZ_AP021888.1"/>
</dbReference>
<feature type="chain" id="PRO_5026198851" evidence="3">
    <location>
        <begin position="22"/>
        <end position="243"/>
    </location>
</feature>
<evidence type="ECO:0000313" key="5">
    <source>
        <dbReference type="Proteomes" id="UP000501466"/>
    </source>
</evidence>
<dbReference type="Pfam" id="PF04333">
    <property type="entry name" value="MlaA"/>
    <property type="match status" value="1"/>
</dbReference>
<dbReference type="EMBL" id="AP021888">
    <property type="protein sequence ID" value="BBP42304.1"/>
    <property type="molecule type" value="Genomic_DNA"/>
</dbReference>
<evidence type="ECO:0000256" key="1">
    <source>
        <dbReference type="ARBA" id="ARBA00010634"/>
    </source>
</evidence>
<dbReference type="Proteomes" id="UP000501466">
    <property type="component" value="Chromosome"/>
</dbReference>
<gene>
    <name evidence="4" type="ORF">THMIRHAT_00500</name>
</gene>
<proteinExistence type="inferred from homology"/>
<feature type="signal peptide" evidence="3">
    <location>
        <begin position="1"/>
        <end position="21"/>
    </location>
</feature>
<dbReference type="PANTHER" id="PTHR30035">
    <property type="entry name" value="LIPOPROTEIN VACJ-RELATED"/>
    <property type="match status" value="1"/>
</dbReference>
<accession>A0A6F8PJR7</accession>
<dbReference type="PANTHER" id="PTHR30035:SF3">
    <property type="entry name" value="INTERMEMBRANE PHOSPHOLIPID TRANSPORT SYSTEM LIPOPROTEIN MLAA"/>
    <property type="match status" value="1"/>
</dbReference>
<evidence type="ECO:0000256" key="2">
    <source>
        <dbReference type="ARBA" id="ARBA00022729"/>
    </source>
</evidence>
<dbReference type="AlphaFoldDB" id="A0A6F8PJR7"/>
<dbReference type="PRINTS" id="PR01805">
    <property type="entry name" value="VACJLIPOPROT"/>
</dbReference>
<evidence type="ECO:0000256" key="3">
    <source>
        <dbReference type="SAM" id="SignalP"/>
    </source>
</evidence>
<reference evidence="5" key="1">
    <citation type="submission" date="2019-11" db="EMBL/GenBank/DDBJ databases">
        <title>Isolation and characterization of two novel species in the genus Thiomicrorhabdus.</title>
        <authorList>
            <person name="Mochizuki J."/>
            <person name="Kojima H."/>
            <person name="Fukui M."/>
        </authorList>
    </citation>
    <scope>NUCLEOTIDE SEQUENCE [LARGE SCALE GENOMIC DNA]</scope>
    <source>
        <strain evidence="5">AkT22</strain>
    </source>
</reference>
<dbReference type="GO" id="GO:0016020">
    <property type="term" value="C:membrane"/>
    <property type="evidence" value="ECO:0007669"/>
    <property type="project" value="InterPro"/>
</dbReference>
<keyword evidence="4" id="KW-0449">Lipoprotein</keyword>
<organism evidence="4 5">
    <name type="scientific">Thiosulfativibrio zosterae</name>
    <dbReference type="NCBI Taxonomy" id="2675053"/>
    <lineage>
        <taxon>Bacteria</taxon>
        <taxon>Pseudomonadati</taxon>
        <taxon>Pseudomonadota</taxon>
        <taxon>Gammaproteobacteria</taxon>
        <taxon>Thiotrichales</taxon>
        <taxon>Piscirickettsiaceae</taxon>
        <taxon>Thiosulfativibrio</taxon>
    </lineage>
</organism>